<proteinExistence type="predicted"/>
<dbReference type="EMBL" id="JASNQZ010000005">
    <property type="protein sequence ID" value="KAL0957227.1"/>
    <property type="molecule type" value="Genomic_DNA"/>
</dbReference>
<keyword evidence="2" id="KW-1185">Reference proteome</keyword>
<sequence>MLGLLVKAGDEKIVEVFTTNMDIGHGGFELIGTLLTSQAVDIEGISSKIADENIVLANCILSRLQAEAPDVERPSMDGKDGPQT</sequence>
<evidence type="ECO:0000313" key="2">
    <source>
        <dbReference type="Proteomes" id="UP001556367"/>
    </source>
</evidence>
<name>A0ABR3JPF6_9AGAR</name>
<dbReference type="Proteomes" id="UP001556367">
    <property type="component" value="Unassembled WGS sequence"/>
</dbReference>
<reference evidence="2" key="1">
    <citation type="submission" date="2024-06" db="EMBL/GenBank/DDBJ databases">
        <title>Multi-omics analyses provide insights into the biosynthesis of the anticancer antibiotic pleurotin in Hohenbuehelia grisea.</title>
        <authorList>
            <person name="Weaver J.A."/>
            <person name="Alberti F."/>
        </authorList>
    </citation>
    <scope>NUCLEOTIDE SEQUENCE [LARGE SCALE GENOMIC DNA]</scope>
    <source>
        <strain evidence="2">T-177</strain>
    </source>
</reference>
<gene>
    <name evidence="1" type="ORF">HGRIS_001041</name>
</gene>
<comment type="caution">
    <text evidence="1">The sequence shown here is derived from an EMBL/GenBank/DDBJ whole genome shotgun (WGS) entry which is preliminary data.</text>
</comment>
<organism evidence="1 2">
    <name type="scientific">Hohenbuehelia grisea</name>
    <dbReference type="NCBI Taxonomy" id="104357"/>
    <lineage>
        <taxon>Eukaryota</taxon>
        <taxon>Fungi</taxon>
        <taxon>Dikarya</taxon>
        <taxon>Basidiomycota</taxon>
        <taxon>Agaricomycotina</taxon>
        <taxon>Agaricomycetes</taxon>
        <taxon>Agaricomycetidae</taxon>
        <taxon>Agaricales</taxon>
        <taxon>Pleurotineae</taxon>
        <taxon>Pleurotaceae</taxon>
        <taxon>Hohenbuehelia</taxon>
    </lineage>
</organism>
<protein>
    <submittedName>
        <fullName evidence="1">Uncharacterized protein</fullName>
    </submittedName>
</protein>
<accession>A0ABR3JPF6</accession>
<evidence type="ECO:0000313" key="1">
    <source>
        <dbReference type="EMBL" id="KAL0957227.1"/>
    </source>
</evidence>